<keyword evidence="2" id="KW-1185">Reference proteome</keyword>
<name>A0A8E6EZV9_9BACT</name>
<proteinExistence type="predicted"/>
<dbReference type="KEGG" id="tsph:KIH39_08240"/>
<gene>
    <name evidence="1" type="ORF">KIH39_08240</name>
</gene>
<evidence type="ECO:0000313" key="1">
    <source>
        <dbReference type="EMBL" id="QVL33881.1"/>
    </source>
</evidence>
<dbReference type="AlphaFoldDB" id="A0A8E6EZV9"/>
<dbReference type="Proteomes" id="UP000676194">
    <property type="component" value="Chromosome"/>
</dbReference>
<protein>
    <submittedName>
        <fullName evidence="1">Uncharacterized protein</fullName>
    </submittedName>
</protein>
<accession>A0A8E6EZV9</accession>
<reference evidence="1" key="1">
    <citation type="submission" date="2021-05" db="EMBL/GenBank/DDBJ databases">
        <title>Complete genome sequence of the cellulolytic planctomycete Telmatocola sphagniphila SP2T and characterization of the first cellulase from planctomycetes.</title>
        <authorList>
            <person name="Rakitin A.L."/>
            <person name="Beletsky A.V."/>
            <person name="Naumoff D.G."/>
            <person name="Kulichevskaya I.S."/>
            <person name="Mardanov A.V."/>
            <person name="Ravin N.V."/>
            <person name="Dedysh S.N."/>
        </authorList>
    </citation>
    <scope>NUCLEOTIDE SEQUENCE</scope>
    <source>
        <strain evidence="1">SP2T</strain>
    </source>
</reference>
<evidence type="ECO:0000313" key="2">
    <source>
        <dbReference type="Proteomes" id="UP000676194"/>
    </source>
</evidence>
<sequence>MIPIPEQPLSTRLRANRGETLAQSETIEQGRQFLGTLRGRPFVGGCHAELQGDFAQGTFAGIEGPFIENLQKSIQVTAHTSS</sequence>
<dbReference type="EMBL" id="CP074694">
    <property type="protein sequence ID" value="QVL33881.1"/>
    <property type="molecule type" value="Genomic_DNA"/>
</dbReference>
<organism evidence="1 2">
    <name type="scientific">Telmatocola sphagniphila</name>
    <dbReference type="NCBI Taxonomy" id="1123043"/>
    <lineage>
        <taxon>Bacteria</taxon>
        <taxon>Pseudomonadati</taxon>
        <taxon>Planctomycetota</taxon>
        <taxon>Planctomycetia</taxon>
        <taxon>Gemmatales</taxon>
        <taxon>Gemmataceae</taxon>
    </lineage>
</organism>